<feature type="compositionally biased region" description="Polar residues" evidence="2">
    <location>
        <begin position="129"/>
        <end position="138"/>
    </location>
</feature>
<feature type="region of interest" description="Disordered" evidence="2">
    <location>
        <begin position="1"/>
        <end position="166"/>
    </location>
</feature>
<feature type="compositionally biased region" description="Low complexity" evidence="2">
    <location>
        <begin position="64"/>
        <end position="76"/>
    </location>
</feature>
<gene>
    <name evidence="3" type="ORF">LTR78_003357</name>
</gene>
<evidence type="ECO:0000256" key="2">
    <source>
        <dbReference type="SAM" id="MobiDB-lite"/>
    </source>
</evidence>
<evidence type="ECO:0000256" key="1">
    <source>
        <dbReference type="SAM" id="Coils"/>
    </source>
</evidence>
<evidence type="ECO:0000313" key="4">
    <source>
        <dbReference type="Proteomes" id="UP001274830"/>
    </source>
</evidence>
<feature type="coiled-coil region" evidence="1">
    <location>
        <begin position="218"/>
        <end position="295"/>
    </location>
</feature>
<feature type="region of interest" description="Disordered" evidence="2">
    <location>
        <begin position="491"/>
        <end position="513"/>
    </location>
</feature>
<accession>A0AAE0WRB9</accession>
<feature type="compositionally biased region" description="Basic residues" evidence="2">
    <location>
        <begin position="326"/>
        <end position="335"/>
    </location>
</feature>
<feature type="region of interest" description="Disordered" evidence="2">
    <location>
        <begin position="557"/>
        <end position="577"/>
    </location>
</feature>
<sequence>MSYAFDEPLAYSPWNESNNEERESPTPAKPLSGPGTSRQTRRLQLRNAGFRGSAVPTRKVTPKSVSSSSMAWSAASGIVSGSDAENVSPMGVKTASMRVDKRRSSGVLQEIDSGSNTLTRPKSARPRVTSRNLFAPSTSDKRDLPAYQDDPMSPPPQPKSTIRAKSMRARAKMNKTRRSVSGEARMYIDHLESELAQTQEQLRVVNSPTVTRQQSSKMRTLNAETRHLQKELAEWEARYDQRVQEIVDEHTEIETGLRKQVRKLEQDAEESRYRLQELEIELDAVRIAAVTAEAANVNLERRLEIMSEILATSPTKIELHSITPGMHKKHHHQRPKSMLPRFPTASSLHMSPERPPRTQPPSPLMHFTEAPTTFFPEPFEPTLSSESDIPSDAESIFSEPPTSINDGGGGGSTTSLEPQPLDPFNPWNMQAAKSRPARRMRRFGPGSHGPKPLILPSTSQFYEPAFSAPALERSETAPVFAFPVHERDVGVGVEGEGREEESPSSLLVRRRASTTADQRTFDHLAASPFSFSLSSSRPPSSSSRMMADESLLGMRFPASSEEDSEQQQRTPRDFSSLGRVEGRNLMDELCAVGTNEMSEEGSGEVVRVDEARDGTGHEEEDEPTKFDVSMPDDTSEADAEAQLPASFGPEVQERSVIHSLLTTENTTLIAAVSTTENDSPAIPNKPHHSTFHRLRLLFSNLWNSPVALARHLVQTASSRLRIPTPLREAQWWLGEGA</sequence>
<protein>
    <submittedName>
        <fullName evidence="3">Uncharacterized protein</fullName>
    </submittedName>
</protein>
<dbReference type="EMBL" id="JAUTXT010000009">
    <property type="protein sequence ID" value="KAK3676583.1"/>
    <property type="molecule type" value="Genomic_DNA"/>
</dbReference>
<dbReference type="Proteomes" id="UP001274830">
    <property type="component" value="Unassembled WGS sequence"/>
</dbReference>
<keyword evidence="1" id="KW-0175">Coiled coil</keyword>
<feature type="region of interest" description="Disordered" evidence="2">
    <location>
        <begin position="611"/>
        <end position="639"/>
    </location>
</feature>
<proteinExistence type="predicted"/>
<keyword evidence="4" id="KW-1185">Reference proteome</keyword>
<feature type="compositionally biased region" description="Low complexity" evidence="2">
    <location>
        <begin position="367"/>
        <end position="387"/>
    </location>
</feature>
<reference evidence="3" key="1">
    <citation type="submission" date="2023-07" db="EMBL/GenBank/DDBJ databases">
        <title>Black Yeasts Isolated from many extreme environments.</title>
        <authorList>
            <person name="Coleine C."/>
            <person name="Stajich J.E."/>
            <person name="Selbmann L."/>
        </authorList>
    </citation>
    <scope>NUCLEOTIDE SEQUENCE</scope>
    <source>
        <strain evidence="3">CCFEE 5485</strain>
    </source>
</reference>
<feature type="region of interest" description="Disordered" evidence="2">
    <location>
        <begin position="325"/>
        <end position="425"/>
    </location>
</feature>
<dbReference type="AlphaFoldDB" id="A0AAE0WRB9"/>
<evidence type="ECO:0000313" key="3">
    <source>
        <dbReference type="EMBL" id="KAK3676583.1"/>
    </source>
</evidence>
<comment type="caution">
    <text evidence="3">The sequence shown here is derived from an EMBL/GenBank/DDBJ whole genome shotgun (WGS) entry which is preliminary data.</text>
</comment>
<organism evidence="3 4">
    <name type="scientific">Recurvomyces mirabilis</name>
    <dbReference type="NCBI Taxonomy" id="574656"/>
    <lineage>
        <taxon>Eukaryota</taxon>
        <taxon>Fungi</taxon>
        <taxon>Dikarya</taxon>
        <taxon>Ascomycota</taxon>
        <taxon>Pezizomycotina</taxon>
        <taxon>Dothideomycetes</taxon>
        <taxon>Dothideomycetidae</taxon>
        <taxon>Mycosphaerellales</taxon>
        <taxon>Teratosphaeriaceae</taxon>
        <taxon>Recurvomyces</taxon>
    </lineage>
</organism>
<name>A0AAE0WRB9_9PEZI</name>